<sequence>MSNFFEQIIYIHCCATQIPTSSLAHELAIGALFLKTNKKSIIPFPNYFMSILADGNNRLKLLRILRRLVKNLDFNV</sequence>
<proteinExistence type="predicted"/>
<organism evidence="1 2">
    <name type="scientific">Onchocerca volvulus</name>
    <dbReference type="NCBI Taxonomy" id="6282"/>
    <lineage>
        <taxon>Eukaryota</taxon>
        <taxon>Metazoa</taxon>
        <taxon>Ecdysozoa</taxon>
        <taxon>Nematoda</taxon>
        <taxon>Chromadorea</taxon>
        <taxon>Rhabditida</taxon>
        <taxon>Spirurina</taxon>
        <taxon>Spiruromorpha</taxon>
        <taxon>Filarioidea</taxon>
        <taxon>Onchocercidae</taxon>
        <taxon>Onchocerca</taxon>
    </lineage>
</organism>
<dbReference type="EnsemblMetazoa" id="OVOC8984.1">
    <property type="protein sequence ID" value="OVOC8984.1"/>
    <property type="gene ID" value="WBGene00245793"/>
</dbReference>
<reference evidence="2" key="1">
    <citation type="submission" date="2013-10" db="EMBL/GenBank/DDBJ databases">
        <title>Genome sequencing of Onchocerca volvulus.</title>
        <authorList>
            <person name="Cotton J."/>
            <person name="Tsai J."/>
            <person name="Stanley E."/>
            <person name="Tracey A."/>
            <person name="Holroyd N."/>
            <person name="Lustigman S."/>
            <person name="Berriman M."/>
        </authorList>
    </citation>
    <scope>NUCLEOTIDE SEQUENCE</scope>
</reference>
<dbReference type="Proteomes" id="UP000024404">
    <property type="component" value="Unassembled WGS sequence"/>
</dbReference>
<dbReference type="EMBL" id="CMVM020000250">
    <property type="status" value="NOT_ANNOTATED_CDS"/>
    <property type="molecule type" value="Genomic_DNA"/>
</dbReference>
<dbReference type="AlphaFoldDB" id="A0A8R1TZX5"/>
<keyword evidence="2" id="KW-1185">Reference proteome</keyword>
<evidence type="ECO:0000313" key="1">
    <source>
        <dbReference type="EnsemblMetazoa" id="OVOC8984.1"/>
    </source>
</evidence>
<name>A0A8R1TZX5_ONCVO</name>
<accession>A0A8R1TZX5</accession>
<reference evidence="1" key="2">
    <citation type="submission" date="2022-06" db="UniProtKB">
        <authorList>
            <consortium name="EnsemblMetazoa"/>
        </authorList>
    </citation>
    <scope>IDENTIFICATION</scope>
</reference>
<protein>
    <submittedName>
        <fullName evidence="1">Uncharacterized protein</fullName>
    </submittedName>
</protein>
<evidence type="ECO:0000313" key="2">
    <source>
        <dbReference type="Proteomes" id="UP000024404"/>
    </source>
</evidence>